<sequence>MTLVDTAEMYGSGAAETLVGEAISGRRDEVFLVSKVLPSNASRRGTIEACHASLERLGTDRLDLYLLHWRGRFPLQETVAALEELVREGAIRGWGVSNFDVHDLDELAQCPGGAGLQVNQVLYNLARRGPEFALLPHQRSAGVPLMAYSPVDHGELLDDTTLDEIAEGKGVTPAQLALAWVLQALPDGFVAVKASSREHVEQNAAARDVVFSDDERAALDAAFPAPSRATPLEML</sequence>
<dbReference type="PRINTS" id="PR00069">
    <property type="entry name" value="ALDKETRDTASE"/>
</dbReference>
<evidence type="ECO:0000313" key="2">
    <source>
        <dbReference type="EMBL" id="BDZ50378.1"/>
    </source>
</evidence>
<feature type="domain" description="NADP-dependent oxidoreductase" evidence="1">
    <location>
        <begin position="2"/>
        <end position="221"/>
    </location>
</feature>
<gene>
    <name evidence="2" type="ORF">GCM10025867_26190</name>
</gene>
<dbReference type="InterPro" id="IPR020471">
    <property type="entry name" value="AKR"/>
</dbReference>
<proteinExistence type="predicted"/>
<dbReference type="Proteomes" id="UP001321486">
    <property type="component" value="Chromosome"/>
</dbReference>
<dbReference type="Pfam" id="PF00248">
    <property type="entry name" value="Aldo_ket_red"/>
    <property type="match status" value="1"/>
</dbReference>
<dbReference type="EMBL" id="AP027732">
    <property type="protein sequence ID" value="BDZ50378.1"/>
    <property type="molecule type" value="Genomic_DNA"/>
</dbReference>
<keyword evidence="3" id="KW-1185">Reference proteome</keyword>
<accession>A0ABM8GPJ6</accession>
<protein>
    <recommendedName>
        <fullName evidence="1">NADP-dependent oxidoreductase domain-containing protein</fullName>
    </recommendedName>
</protein>
<dbReference type="InterPro" id="IPR036812">
    <property type="entry name" value="NAD(P)_OxRdtase_dom_sf"/>
</dbReference>
<evidence type="ECO:0000313" key="3">
    <source>
        <dbReference type="Proteomes" id="UP001321486"/>
    </source>
</evidence>
<name>A0ABM8GPJ6_9MICO</name>
<organism evidence="2 3">
    <name type="scientific">Frondihabitans sucicola</name>
    <dbReference type="NCBI Taxonomy" id="1268041"/>
    <lineage>
        <taxon>Bacteria</taxon>
        <taxon>Bacillati</taxon>
        <taxon>Actinomycetota</taxon>
        <taxon>Actinomycetes</taxon>
        <taxon>Micrococcales</taxon>
        <taxon>Microbacteriaceae</taxon>
        <taxon>Frondihabitans</taxon>
    </lineage>
</organism>
<evidence type="ECO:0000259" key="1">
    <source>
        <dbReference type="Pfam" id="PF00248"/>
    </source>
</evidence>
<dbReference type="InterPro" id="IPR023210">
    <property type="entry name" value="NADP_OxRdtase_dom"/>
</dbReference>
<reference evidence="3" key="1">
    <citation type="journal article" date="2019" name="Int. J. Syst. Evol. Microbiol.">
        <title>The Global Catalogue of Microorganisms (GCM) 10K type strain sequencing project: providing services to taxonomists for standard genome sequencing and annotation.</title>
        <authorList>
            <consortium name="The Broad Institute Genomics Platform"/>
            <consortium name="The Broad Institute Genome Sequencing Center for Infectious Disease"/>
            <person name="Wu L."/>
            <person name="Ma J."/>
        </authorList>
    </citation>
    <scope>NUCLEOTIDE SEQUENCE [LARGE SCALE GENOMIC DNA]</scope>
    <source>
        <strain evidence="3">NBRC 108728</strain>
    </source>
</reference>
<dbReference type="SUPFAM" id="SSF51430">
    <property type="entry name" value="NAD(P)-linked oxidoreductase"/>
    <property type="match status" value="1"/>
</dbReference>
<dbReference type="PANTHER" id="PTHR43638">
    <property type="entry name" value="OXIDOREDUCTASE, ALDO/KETO REDUCTASE FAMILY PROTEIN"/>
    <property type="match status" value="1"/>
</dbReference>
<dbReference type="Gene3D" id="3.20.20.100">
    <property type="entry name" value="NADP-dependent oxidoreductase domain"/>
    <property type="match status" value="1"/>
</dbReference>
<dbReference type="PANTHER" id="PTHR43638:SF3">
    <property type="entry name" value="ALDEHYDE REDUCTASE"/>
    <property type="match status" value="1"/>
</dbReference>